<feature type="compositionally biased region" description="Polar residues" evidence="1">
    <location>
        <begin position="133"/>
        <end position="150"/>
    </location>
</feature>
<keyword evidence="2" id="KW-0812">Transmembrane</keyword>
<feature type="compositionally biased region" description="Polar residues" evidence="1">
    <location>
        <begin position="490"/>
        <end position="508"/>
    </location>
</feature>
<evidence type="ECO:0000313" key="5">
    <source>
        <dbReference type="Proteomes" id="UP000008022"/>
    </source>
</evidence>
<dbReference type="Pfam" id="PF06972">
    <property type="entry name" value="GIP1_N"/>
    <property type="match status" value="1"/>
</dbReference>
<reference evidence="5" key="1">
    <citation type="submission" date="2013-06" db="EMBL/GenBank/DDBJ databases">
        <authorList>
            <person name="Zhao Q."/>
        </authorList>
    </citation>
    <scope>NUCLEOTIDE SEQUENCE</scope>
    <source>
        <strain evidence="5">cv. W1943</strain>
    </source>
</reference>
<sequence>MAAARVSIPAAVRRTIQNIKEIAGGHTDEEVYAVLRECNMDPNETTDRLLNQGTFYGRCLILPNLLIKYSLISGTFHESAKESADARWRPGMQGRGGKGGWGNSSRQLSNSSDITGRNAPAEKEIGVNPNMDKCNSSVPVNPNTDTKTSTSISSLSVGQSNGSSEPVASMEKSSLAIGQLQISDSKGISDLEGNPEKLVNGLGPDVRLSLIQSAPSISGECIPALDPVLTPAPEVHGHGETVSTKHAYASQLAAGEKVVSNDVSTASQGTSRSSGLSSTVVPSGSRPSSSCSSRAQQLSSVQKVVPNKEWKPKSTNKPAHAENVICDKVPVSVETVPQSILVSDSIHKEDTTSGVETRPSDMRLSDKQHVIIPDHLQVAESEKYGLSFGSFGACFEQSASFSKDTESEKCSTPQCESSQEADEVLDEPAASHQGVSSTVEMAAESDLQQLPAETADNILPQKVDSSSSIPEVAESDQSNDTIASHVPQDSVETTTPYPPQQSHGDQIPSLETSESQARLVQQVNDSSAGYYTQFYRPPADFDGRISPFTASGAAIKYGNLSVMPTQTGHAQEARLQQLNLPHAMGILIAVSFLSLFLVIWSTGPRTLTTVGAVSTFSINSVGGFLLCTFLFTTMVRFYPDKVSLPSTCAMAAVDHLPQGINSFVLPSVGSTPLATPTPGAVPNSVGIPQQPLQLFRQHLGVLPQYPPNYFPYSQYPLYVPPQPLHFMVPQPPSTGGMYPPVSAAVAPPGKYPTNTYKPGANNGTQTHVGNHGAYGTYDSSPSIYTNNTMVASGTSVESDDISGSQFKETNVYIAGQQSEGSGVWIPAPGRDISGLQPSNYYGLPLQGQHLAFAPAQAGHGTFGGIYHPAQTMAGAAVHPLLQPPQAIAGVGGEMVGPPANGYQQPQRAQMNWPNY</sequence>
<keyword evidence="5" id="KW-1185">Reference proteome</keyword>
<evidence type="ECO:0000259" key="3">
    <source>
        <dbReference type="Pfam" id="PF06972"/>
    </source>
</evidence>
<feature type="compositionally biased region" description="Polar residues" evidence="1">
    <location>
        <begin position="463"/>
        <end position="482"/>
    </location>
</feature>
<keyword evidence="2" id="KW-1133">Transmembrane helix</keyword>
<feature type="region of interest" description="Disordered" evidence="1">
    <location>
        <begin position="489"/>
        <end position="508"/>
    </location>
</feature>
<feature type="region of interest" description="Disordered" evidence="1">
    <location>
        <begin position="406"/>
        <end position="442"/>
    </location>
</feature>
<dbReference type="STRING" id="4529.A0A0E0QNR3"/>
<proteinExistence type="predicted"/>
<dbReference type="Proteomes" id="UP000008022">
    <property type="component" value="Unassembled WGS sequence"/>
</dbReference>
<dbReference type="SUPFAM" id="SSF46934">
    <property type="entry name" value="UBA-like"/>
    <property type="match status" value="1"/>
</dbReference>
<dbReference type="InterPro" id="IPR044277">
    <property type="entry name" value="GIP1"/>
</dbReference>
<dbReference type="Gramene" id="ORUFI09G03040.1">
    <property type="protein sequence ID" value="ORUFI09G03040.1"/>
    <property type="gene ID" value="ORUFI09G03040"/>
</dbReference>
<dbReference type="PANTHER" id="PTHR46775">
    <property type="entry name" value="FLOCCULATION PROTEIN (DUF1296)"/>
    <property type="match status" value="1"/>
</dbReference>
<dbReference type="InterPro" id="IPR009060">
    <property type="entry name" value="UBA-like_sf"/>
</dbReference>
<feature type="compositionally biased region" description="Low complexity" evidence="1">
    <location>
        <begin position="267"/>
        <end position="300"/>
    </location>
</feature>
<feature type="compositionally biased region" description="Low complexity" evidence="1">
    <location>
        <begin position="151"/>
        <end position="164"/>
    </location>
</feature>
<evidence type="ECO:0000256" key="1">
    <source>
        <dbReference type="SAM" id="MobiDB-lite"/>
    </source>
</evidence>
<dbReference type="InterPro" id="IPR009719">
    <property type="entry name" value="GIP1_N"/>
</dbReference>
<dbReference type="OMA" id="TQMNWPS"/>
<evidence type="ECO:0000313" key="4">
    <source>
        <dbReference type="EnsemblPlants" id="ORUFI09G03040.1"/>
    </source>
</evidence>
<dbReference type="eggNOG" id="ENOG502QQJY">
    <property type="taxonomic scope" value="Eukaryota"/>
</dbReference>
<feature type="compositionally biased region" description="Polar residues" evidence="1">
    <location>
        <begin position="103"/>
        <end position="115"/>
    </location>
</feature>
<feature type="region of interest" description="Disordered" evidence="1">
    <location>
        <begin position="82"/>
        <end position="168"/>
    </location>
</feature>
<keyword evidence="2" id="KW-0472">Membrane</keyword>
<name>A0A0E0QNR3_ORYRU</name>
<protein>
    <recommendedName>
        <fullName evidence="3">GBF-interacting protein 1 N-terminal domain-containing protein</fullName>
    </recommendedName>
</protein>
<dbReference type="EnsemblPlants" id="ORUFI09G03040.1">
    <property type="protein sequence ID" value="ORUFI09G03040.1"/>
    <property type="gene ID" value="ORUFI09G03040"/>
</dbReference>
<feature type="transmembrane region" description="Helical" evidence="2">
    <location>
        <begin position="580"/>
        <end position="600"/>
    </location>
</feature>
<dbReference type="HOGENOM" id="CLU_018374_0_0_1"/>
<dbReference type="GO" id="GO:0051082">
    <property type="term" value="F:unfolded protein binding"/>
    <property type="evidence" value="ECO:0007669"/>
    <property type="project" value="TreeGrafter"/>
</dbReference>
<dbReference type="PANTHER" id="PTHR46775:SF1">
    <property type="entry name" value="FLOCCULATION PROTEIN (DUF1296)"/>
    <property type="match status" value="1"/>
</dbReference>
<accession>A0A0E0QNR3</accession>
<dbReference type="AlphaFoldDB" id="A0A0E0QNR3"/>
<feature type="compositionally biased region" description="Gly residues" evidence="1">
    <location>
        <begin position="93"/>
        <end position="102"/>
    </location>
</feature>
<feature type="transmembrane region" description="Helical" evidence="2">
    <location>
        <begin position="612"/>
        <end position="638"/>
    </location>
</feature>
<feature type="region of interest" description="Disordered" evidence="1">
    <location>
        <begin position="455"/>
        <end position="483"/>
    </location>
</feature>
<reference evidence="4" key="2">
    <citation type="submission" date="2015-06" db="UniProtKB">
        <authorList>
            <consortium name="EnsemblPlants"/>
        </authorList>
    </citation>
    <scope>IDENTIFICATION</scope>
</reference>
<feature type="region of interest" description="Disordered" evidence="1">
    <location>
        <begin position="263"/>
        <end position="318"/>
    </location>
</feature>
<feature type="domain" description="GBF-interacting protein 1 N-terminal" evidence="3">
    <location>
        <begin position="8"/>
        <end position="55"/>
    </location>
</feature>
<evidence type="ECO:0000256" key="2">
    <source>
        <dbReference type="SAM" id="Phobius"/>
    </source>
</evidence>
<organism evidence="4 5">
    <name type="scientific">Oryza rufipogon</name>
    <name type="common">Brownbeard rice</name>
    <name type="synonym">Asian wild rice</name>
    <dbReference type="NCBI Taxonomy" id="4529"/>
    <lineage>
        <taxon>Eukaryota</taxon>
        <taxon>Viridiplantae</taxon>
        <taxon>Streptophyta</taxon>
        <taxon>Embryophyta</taxon>
        <taxon>Tracheophyta</taxon>
        <taxon>Spermatophyta</taxon>
        <taxon>Magnoliopsida</taxon>
        <taxon>Liliopsida</taxon>
        <taxon>Poales</taxon>
        <taxon>Poaceae</taxon>
        <taxon>BOP clade</taxon>
        <taxon>Oryzoideae</taxon>
        <taxon>Oryzeae</taxon>
        <taxon>Oryzinae</taxon>
        <taxon>Oryza</taxon>
    </lineage>
</organism>